<dbReference type="PROSITE" id="PS00784">
    <property type="entry name" value="RIBOSOMAL_L34"/>
    <property type="match status" value="1"/>
</dbReference>
<dbReference type="KEGG" id="psti:SOO65_01415"/>
<dbReference type="EMBL" id="CP139487">
    <property type="protein sequence ID" value="WPU67206.1"/>
    <property type="molecule type" value="Genomic_DNA"/>
</dbReference>
<keyword evidence="2 5" id="KW-0689">Ribosomal protein</keyword>
<sequence length="50" mass="5750">MQKRTWQPKKLKRLRDHGFLARMATAGGKKVISRRRAKGRKQLTVSTGSK</sequence>
<name>A0AAX4HUY5_9BACT</name>
<dbReference type="Pfam" id="PF00468">
    <property type="entry name" value="Ribosomal_L34"/>
    <property type="match status" value="1"/>
</dbReference>
<keyword evidence="8" id="KW-1185">Reference proteome</keyword>
<accession>A0AAX4HUY5</accession>
<dbReference type="Gene3D" id="1.10.287.3980">
    <property type="match status" value="1"/>
</dbReference>
<protein>
    <recommendedName>
        <fullName evidence="4 5">Large ribosomal subunit protein bL34</fullName>
    </recommendedName>
</protein>
<dbReference type="GO" id="GO:0006412">
    <property type="term" value="P:translation"/>
    <property type="evidence" value="ECO:0007669"/>
    <property type="project" value="UniProtKB-UniRule"/>
</dbReference>
<feature type="compositionally biased region" description="Basic residues" evidence="6">
    <location>
        <begin position="31"/>
        <end position="41"/>
    </location>
</feature>
<evidence type="ECO:0000256" key="6">
    <source>
        <dbReference type="SAM" id="MobiDB-lite"/>
    </source>
</evidence>
<evidence type="ECO:0000256" key="4">
    <source>
        <dbReference type="ARBA" id="ARBA00035177"/>
    </source>
</evidence>
<proteinExistence type="inferred from homology"/>
<dbReference type="InterPro" id="IPR020939">
    <property type="entry name" value="Ribosomal_bL34_CS"/>
</dbReference>
<dbReference type="PANTHER" id="PTHR14503:SF4">
    <property type="entry name" value="LARGE RIBOSOMAL SUBUNIT PROTEIN BL34M"/>
    <property type="match status" value="1"/>
</dbReference>
<dbReference type="PANTHER" id="PTHR14503">
    <property type="entry name" value="MITOCHONDRIAL RIBOSOMAL PROTEIN 34 FAMILY MEMBER"/>
    <property type="match status" value="1"/>
</dbReference>
<feature type="region of interest" description="Disordered" evidence="6">
    <location>
        <begin position="27"/>
        <end position="50"/>
    </location>
</feature>
<reference evidence="7 8" key="1">
    <citation type="submission" date="2023-11" db="EMBL/GenBank/DDBJ databases">
        <title>Peredibacter starrii A3.12.</title>
        <authorList>
            <person name="Mitchell R.J."/>
        </authorList>
    </citation>
    <scope>NUCLEOTIDE SEQUENCE [LARGE SCALE GENOMIC DNA]</scope>
    <source>
        <strain evidence="7 8">A3.12</strain>
    </source>
</reference>
<evidence type="ECO:0000256" key="5">
    <source>
        <dbReference type="HAMAP-Rule" id="MF_00391"/>
    </source>
</evidence>
<evidence type="ECO:0000256" key="3">
    <source>
        <dbReference type="ARBA" id="ARBA00023274"/>
    </source>
</evidence>
<dbReference type="FunFam" id="1.10.287.3980:FF:000001">
    <property type="entry name" value="Mitochondrial ribosomal protein L34"/>
    <property type="match status" value="1"/>
</dbReference>
<organism evidence="7 8">
    <name type="scientific">Peredibacter starrii</name>
    <dbReference type="NCBI Taxonomy" id="28202"/>
    <lineage>
        <taxon>Bacteria</taxon>
        <taxon>Pseudomonadati</taxon>
        <taxon>Bdellovibrionota</taxon>
        <taxon>Bacteriovoracia</taxon>
        <taxon>Bacteriovoracales</taxon>
        <taxon>Bacteriovoracaceae</taxon>
        <taxon>Peredibacter</taxon>
    </lineage>
</organism>
<dbReference type="AlphaFoldDB" id="A0AAX4HUY5"/>
<evidence type="ECO:0000313" key="8">
    <source>
        <dbReference type="Proteomes" id="UP001324634"/>
    </source>
</evidence>
<evidence type="ECO:0000313" key="7">
    <source>
        <dbReference type="EMBL" id="WPU67206.1"/>
    </source>
</evidence>
<dbReference type="RefSeq" id="WP_321400170.1">
    <property type="nucleotide sequence ID" value="NZ_CP139487.1"/>
</dbReference>
<keyword evidence="3 5" id="KW-0687">Ribonucleoprotein</keyword>
<gene>
    <name evidence="5 7" type="primary">rpmH</name>
    <name evidence="7" type="ORF">SOO65_01415</name>
</gene>
<dbReference type="GO" id="GO:0003735">
    <property type="term" value="F:structural constituent of ribosome"/>
    <property type="evidence" value="ECO:0007669"/>
    <property type="project" value="InterPro"/>
</dbReference>
<comment type="similarity">
    <text evidence="1 5">Belongs to the bacterial ribosomal protein bL34 family.</text>
</comment>
<evidence type="ECO:0000256" key="2">
    <source>
        <dbReference type="ARBA" id="ARBA00022980"/>
    </source>
</evidence>
<dbReference type="InterPro" id="IPR000271">
    <property type="entry name" value="Ribosomal_bL34"/>
</dbReference>
<dbReference type="HAMAP" id="MF_00391">
    <property type="entry name" value="Ribosomal_bL34"/>
    <property type="match status" value="1"/>
</dbReference>
<dbReference type="NCBIfam" id="TIGR01030">
    <property type="entry name" value="rpmH_bact"/>
    <property type="match status" value="1"/>
</dbReference>
<evidence type="ECO:0000256" key="1">
    <source>
        <dbReference type="ARBA" id="ARBA00010111"/>
    </source>
</evidence>
<dbReference type="GO" id="GO:0005840">
    <property type="term" value="C:ribosome"/>
    <property type="evidence" value="ECO:0007669"/>
    <property type="project" value="UniProtKB-KW"/>
</dbReference>
<dbReference type="Proteomes" id="UP001324634">
    <property type="component" value="Chromosome"/>
</dbReference>
<dbReference type="GO" id="GO:1990904">
    <property type="term" value="C:ribonucleoprotein complex"/>
    <property type="evidence" value="ECO:0007669"/>
    <property type="project" value="UniProtKB-KW"/>
</dbReference>